<sequence>MSKERLTTFIDAVLAIVMTILVLDLKLPEQVTVGGFWTLRDQFIAYFISFFWIGTMWVGMHNNWHRVKTITWAAPWLAIVLLFFSSLVPYATRIVSAHFMSVGAQVFYGVIIIGVTLANLALYRSVLGDAPRNRLLFWDVVVKCAALLLSFVFPPTMLIVTLLAAIFWVVMGLQKY</sequence>
<evidence type="ECO:0000256" key="8">
    <source>
        <dbReference type="ARBA" id="ARBA00022989"/>
    </source>
</evidence>
<reference evidence="15" key="1">
    <citation type="journal article" date="2019" name="Int. J. Syst. Evol. Microbiol.">
        <title>The Global Catalogue of Microorganisms (GCM) 10K type strain sequencing project: providing services to taxonomists for standard genome sequencing and annotation.</title>
        <authorList>
            <consortium name="The Broad Institute Genomics Platform"/>
            <consortium name="The Broad Institute Genome Sequencing Center for Infectious Disease"/>
            <person name="Wu L."/>
            <person name="Ma J."/>
        </authorList>
    </citation>
    <scope>NUCLEOTIDE SEQUENCE [LARGE SCALE GENOMIC DNA]</scope>
    <source>
        <strain evidence="15">CCM 8912</strain>
    </source>
</reference>
<keyword evidence="3" id="KW-0813">Transport</keyword>
<comment type="catalytic activity">
    <reaction evidence="12">
        <text>K(+)(in) = K(+)(out)</text>
        <dbReference type="Rhea" id="RHEA:29463"/>
        <dbReference type="ChEBI" id="CHEBI:29103"/>
    </reaction>
</comment>
<keyword evidence="7" id="KW-0630">Potassium</keyword>
<accession>A0ABW4CZT3</accession>
<dbReference type="Pfam" id="PF06736">
    <property type="entry name" value="TMEM175"/>
    <property type="match status" value="1"/>
</dbReference>
<evidence type="ECO:0000256" key="13">
    <source>
        <dbReference type="SAM" id="Phobius"/>
    </source>
</evidence>
<keyword evidence="6" id="KW-0631">Potassium channel</keyword>
<feature type="transmembrane region" description="Helical" evidence="13">
    <location>
        <begin position="104"/>
        <end position="123"/>
    </location>
</feature>
<evidence type="ECO:0000256" key="3">
    <source>
        <dbReference type="ARBA" id="ARBA00022448"/>
    </source>
</evidence>
<proteinExistence type="inferred from homology"/>
<evidence type="ECO:0000256" key="9">
    <source>
        <dbReference type="ARBA" id="ARBA00023065"/>
    </source>
</evidence>
<keyword evidence="4" id="KW-0633">Potassium transport</keyword>
<name>A0ABW4CZT3_9LACO</name>
<evidence type="ECO:0000256" key="4">
    <source>
        <dbReference type="ARBA" id="ARBA00022538"/>
    </source>
</evidence>
<dbReference type="RefSeq" id="WP_125755100.1">
    <property type="nucleotide sequence ID" value="NZ_JBHTOK010000078.1"/>
</dbReference>
<evidence type="ECO:0000313" key="14">
    <source>
        <dbReference type="EMBL" id="MFD1442070.1"/>
    </source>
</evidence>
<keyword evidence="15" id="KW-1185">Reference proteome</keyword>
<dbReference type="Proteomes" id="UP001597212">
    <property type="component" value="Unassembled WGS sequence"/>
</dbReference>
<evidence type="ECO:0000256" key="2">
    <source>
        <dbReference type="ARBA" id="ARBA00006920"/>
    </source>
</evidence>
<keyword evidence="10 13" id="KW-0472">Membrane</keyword>
<comment type="caution">
    <text evidence="14">The sequence shown here is derived from an EMBL/GenBank/DDBJ whole genome shotgun (WGS) entry which is preliminary data.</text>
</comment>
<feature type="transmembrane region" description="Helical" evidence="13">
    <location>
        <begin position="72"/>
        <end position="92"/>
    </location>
</feature>
<evidence type="ECO:0000256" key="11">
    <source>
        <dbReference type="ARBA" id="ARBA00023303"/>
    </source>
</evidence>
<evidence type="ECO:0000256" key="5">
    <source>
        <dbReference type="ARBA" id="ARBA00022692"/>
    </source>
</evidence>
<evidence type="ECO:0000256" key="10">
    <source>
        <dbReference type="ARBA" id="ARBA00023136"/>
    </source>
</evidence>
<keyword evidence="8 13" id="KW-1133">Transmembrane helix</keyword>
<evidence type="ECO:0000256" key="1">
    <source>
        <dbReference type="ARBA" id="ARBA00004141"/>
    </source>
</evidence>
<keyword evidence="5 13" id="KW-0812">Transmembrane</keyword>
<dbReference type="EMBL" id="JBHTOK010000078">
    <property type="protein sequence ID" value="MFD1442070.1"/>
    <property type="molecule type" value="Genomic_DNA"/>
</dbReference>
<feature type="transmembrane region" description="Helical" evidence="13">
    <location>
        <begin position="7"/>
        <end position="23"/>
    </location>
</feature>
<evidence type="ECO:0000256" key="12">
    <source>
        <dbReference type="ARBA" id="ARBA00034430"/>
    </source>
</evidence>
<evidence type="ECO:0000313" key="15">
    <source>
        <dbReference type="Proteomes" id="UP001597212"/>
    </source>
</evidence>
<feature type="transmembrane region" description="Helical" evidence="13">
    <location>
        <begin position="43"/>
        <end position="60"/>
    </location>
</feature>
<keyword evidence="11" id="KW-0407">Ion channel</keyword>
<keyword evidence="9" id="KW-0406">Ion transport</keyword>
<gene>
    <name evidence="14" type="ORF">ACFQ5K_11850</name>
</gene>
<evidence type="ECO:0000256" key="7">
    <source>
        <dbReference type="ARBA" id="ARBA00022958"/>
    </source>
</evidence>
<dbReference type="InterPro" id="IPR010617">
    <property type="entry name" value="TMEM175-like"/>
</dbReference>
<comment type="subcellular location">
    <subcellularLocation>
        <location evidence="1">Membrane</location>
        <topology evidence="1">Multi-pass membrane protein</topology>
    </subcellularLocation>
</comment>
<protein>
    <submittedName>
        <fullName evidence="14">TMEM175 family protein</fullName>
    </submittedName>
</protein>
<evidence type="ECO:0000256" key="6">
    <source>
        <dbReference type="ARBA" id="ARBA00022826"/>
    </source>
</evidence>
<organism evidence="14 15">
    <name type="scientific">Lacticaseibacillus hegangensis</name>
    <dbReference type="NCBI Taxonomy" id="2486010"/>
    <lineage>
        <taxon>Bacteria</taxon>
        <taxon>Bacillati</taxon>
        <taxon>Bacillota</taxon>
        <taxon>Bacilli</taxon>
        <taxon>Lactobacillales</taxon>
        <taxon>Lactobacillaceae</taxon>
        <taxon>Lacticaseibacillus</taxon>
    </lineage>
</organism>
<feature type="transmembrane region" description="Helical" evidence="13">
    <location>
        <begin position="157"/>
        <end position="173"/>
    </location>
</feature>
<comment type="similarity">
    <text evidence="2">Belongs to the TMEM175 family.</text>
</comment>